<feature type="transmembrane region" description="Helical" evidence="10">
    <location>
        <begin position="391"/>
        <end position="411"/>
    </location>
</feature>
<feature type="transmembrane region" description="Helical" evidence="10">
    <location>
        <begin position="486"/>
        <end position="509"/>
    </location>
</feature>
<dbReference type="InterPro" id="IPR051050">
    <property type="entry name" value="Lipid_II_flippase_MurJ/MviN"/>
</dbReference>
<feature type="transmembrane region" description="Helical" evidence="10">
    <location>
        <begin position="137"/>
        <end position="156"/>
    </location>
</feature>
<keyword evidence="10" id="KW-0997">Cell inner membrane</keyword>
<dbReference type="GO" id="GO:0009252">
    <property type="term" value="P:peptidoglycan biosynthetic process"/>
    <property type="evidence" value="ECO:0007669"/>
    <property type="project" value="UniProtKB-UniRule"/>
</dbReference>
<feature type="transmembrane region" description="Helical" evidence="10">
    <location>
        <begin position="86"/>
        <end position="117"/>
    </location>
</feature>
<dbReference type="PANTHER" id="PTHR47019">
    <property type="entry name" value="LIPID II FLIPPASE MURJ"/>
    <property type="match status" value="1"/>
</dbReference>
<evidence type="ECO:0000256" key="8">
    <source>
        <dbReference type="ARBA" id="ARBA00060041"/>
    </source>
</evidence>
<feature type="transmembrane region" description="Helical" evidence="10">
    <location>
        <begin position="277"/>
        <end position="295"/>
    </location>
</feature>
<dbReference type="CDD" id="cd13123">
    <property type="entry name" value="MATE_MurJ_like"/>
    <property type="match status" value="1"/>
</dbReference>
<evidence type="ECO:0000256" key="9">
    <source>
        <dbReference type="ARBA" id="ARBA00061532"/>
    </source>
</evidence>
<dbReference type="OrthoDB" id="9816572at2"/>
<dbReference type="HAMAP" id="MF_02078">
    <property type="entry name" value="MurJ_MviN"/>
    <property type="match status" value="1"/>
</dbReference>
<proteinExistence type="inferred from homology"/>
<dbReference type="GO" id="GO:0015648">
    <property type="term" value="F:lipid-linked peptidoglycan transporter activity"/>
    <property type="evidence" value="ECO:0007669"/>
    <property type="project" value="UniProtKB-UniRule"/>
</dbReference>
<name>A0A2Z2NH44_9GAMM</name>
<evidence type="ECO:0000256" key="6">
    <source>
        <dbReference type="ARBA" id="ARBA00022989"/>
    </source>
</evidence>
<gene>
    <name evidence="10 12" type="primary">murJ</name>
    <name evidence="12" type="ORF">IMCC3135_01650</name>
</gene>
<evidence type="ECO:0000256" key="10">
    <source>
        <dbReference type="HAMAP-Rule" id="MF_02078"/>
    </source>
</evidence>
<evidence type="ECO:0000256" key="7">
    <source>
        <dbReference type="ARBA" id="ARBA00023136"/>
    </source>
</evidence>
<evidence type="ECO:0000256" key="11">
    <source>
        <dbReference type="PIRNR" id="PIRNR002869"/>
    </source>
</evidence>
<evidence type="ECO:0000256" key="1">
    <source>
        <dbReference type="ARBA" id="ARBA00004651"/>
    </source>
</evidence>
<evidence type="ECO:0000313" key="12">
    <source>
        <dbReference type="EMBL" id="ASJ70449.1"/>
    </source>
</evidence>
<feature type="transmembrane region" description="Helical" evidence="10">
    <location>
        <begin position="30"/>
        <end position="51"/>
    </location>
</feature>
<organism evidence="12 13">
    <name type="scientific">Granulosicoccus antarcticus IMCC3135</name>
    <dbReference type="NCBI Taxonomy" id="1192854"/>
    <lineage>
        <taxon>Bacteria</taxon>
        <taxon>Pseudomonadati</taxon>
        <taxon>Pseudomonadota</taxon>
        <taxon>Gammaproteobacteria</taxon>
        <taxon>Chromatiales</taxon>
        <taxon>Granulosicoccaceae</taxon>
        <taxon>Granulosicoccus</taxon>
    </lineage>
</organism>
<comment type="function">
    <text evidence="8 10 11">Involved in peptidoglycan biosynthesis. Transports lipid-linked peptidoglycan precursors from the inner to the outer leaflet of the cytoplasmic membrane.</text>
</comment>
<dbReference type="GO" id="GO:0005886">
    <property type="term" value="C:plasma membrane"/>
    <property type="evidence" value="ECO:0007669"/>
    <property type="project" value="UniProtKB-SubCell"/>
</dbReference>
<protein>
    <recommendedName>
        <fullName evidence="10">Probable lipid II flippase MurJ</fullName>
    </recommendedName>
</protein>
<reference evidence="12 13" key="1">
    <citation type="submission" date="2016-12" db="EMBL/GenBank/DDBJ databases">
        <authorList>
            <person name="Song W.-J."/>
            <person name="Kurnit D.M."/>
        </authorList>
    </citation>
    <scope>NUCLEOTIDE SEQUENCE [LARGE SCALE GENOMIC DNA]</scope>
    <source>
        <strain evidence="12 13">IMCC3135</strain>
    </source>
</reference>
<dbReference type="GO" id="GO:0034204">
    <property type="term" value="P:lipid translocation"/>
    <property type="evidence" value="ECO:0007669"/>
    <property type="project" value="TreeGrafter"/>
</dbReference>
<comment type="similarity">
    <text evidence="9 10 11">Belongs to the MurJ/MviN family.</text>
</comment>
<keyword evidence="7 10" id="KW-0472">Membrane</keyword>
<sequence length="517" mass="56466">MKPANLVRSGTIVGFMTLLSRVLGFVRDQILAIVFGAGATTDVFLVAFKIPNFLRRLFAEGAFATAFVPVFTEYKETRSKAALVDLAAHVSGTLTIILLLVSTLGVMLSPLLIMLFAPGFIDEPERFDLATRMLRITFPYLFFISLVAYAGSMLNTFGKFAVPSFTPVLLNICMIAAALIFSPFFSDPIVALAWGVFAAGAVQLFLQLPFLRQIGLMPRPRWGWKHPGVRRILKLMVPAILGSSVAQINLLLDTVIASFLTAGSLSWLYYSDRMLEFPLGMLGVTLGTIILPRLAREHSLNSPDDFRRTLDWAIRLVLILGLPAGISLMILAEPMLLTLFGYGEFKASDATMASYSLIAYGAGLPAFLLIKIFAPAFYARQNTRTPVRIGIIALITNMVYNLLFVLPMIWMDFIAPHTGLALASSLSAWQQAIMLYRKLGTDDIYQISPEVWAFARRSLGAVVALTVVLLLFASIQWQSFGALGRLSLLAGVIAGGALTYALGLLLAGIRPQQLASP</sequence>
<dbReference type="PRINTS" id="PR01806">
    <property type="entry name" value="VIRFACTRMVIN"/>
</dbReference>
<keyword evidence="13" id="KW-1185">Reference proteome</keyword>
<accession>A0A2Z2NH44</accession>
<dbReference type="EMBL" id="CP018632">
    <property type="protein sequence ID" value="ASJ70449.1"/>
    <property type="molecule type" value="Genomic_DNA"/>
</dbReference>
<evidence type="ECO:0000256" key="2">
    <source>
        <dbReference type="ARBA" id="ARBA00022475"/>
    </source>
</evidence>
<comment type="subcellular location">
    <subcellularLocation>
        <location evidence="10">Cell inner membrane</location>
        <topology evidence="10">Multi-pass membrane protein</topology>
    </subcellularLocation>
    <subcellularLocation>
        <location evidence="1">Cell membrane</location>
        <topology evidence="1">Multi-pass membrane protein</topology>
    </subcellularLocation>
</comment>
<keyword evidence="3 10" id="KW-0812">Transmembrane</keyword>
<feature type="transmembrane region" description="Helical" evidence="10">
    <location>
        <begin position="232"/>
        <end position="257"/>
    </location>
</feature>
<feature type="transmembrane region" description="Helical" evidence="10">
    <location>
        <begin position="168"/>
        <end position="185"/>
    </location>
</feature>
<keyword evidence="5 10" id="KW-0573">Peptidoglycan synthesis</keyword>
<dbReference type="UniPathway" id="UPA00219"/>
<dbReference type="RefSeq" id="WP_088921628.1">
    <property type="nucleotide sequence ID" value="NZ_CP018632.1"/>
</dbReference>
<keyword evidence="10 11" id="KW-0961">Cell wall biogenesis/degradation</keyword>
<feature type="transmembrane region" description="Helical" evidence="10">
    <location>
        <begin position="191"/>
        <end position="211"/>
    </location>
</feature>
<comment type="pathway">
    <text evidence="10">Cell wall biogenesis; peptidoglycan biosynthesis.</text>
</comment>
<keyword evidence="6 10" id="KW-1133">Transmembrane helix</keyword>
<keyword evidence="4 10" id="KW-0133">Cell shape</keyword>
<feature type="transmembrane region" description="Helical" evidence="10">
    <location>
        <begin position="458"/>
        <end position="480"/>
    </location>
</feature>
<feature type="transmembrane region" description="Helical" evidence="10">
    <location>
        <begin position="6"/>
        <end position="23"/>
    </location>
</feature>
<dbReference type="Proteomes" id="UP000250079">
    <property type="component" value="Chromosome"/>
</dbReference>
<dbReference type="GO" id="GO:0008360">
    <property type="term" value="P:regulation of cell shape"/>
    <property type="evidence" value="ECO:0007669"/>
    <property type="project" value="UniProtKB-UniRule"/>
</dbReference>
<dbReference type="PANTHER" id="PTHR47019:SF1">
    <property type="entry name" value="LIPID II FLIPPASE MURJ"/>
    <property type="match status" value="1"/>
</dbReference>
<dbReference type="Pfam" id="PF03023">
    <property type="entry name" value="MurJ"/>
    <property type="match status" value="1"/>
</dbReference>
<evidence type="ECO:0000256" key="5">
    <source>
        <dbReference type="ARBA" id="ARBA00022984"/>
    </source>
</evidence>
<keyword evidence="2 10" id="KW-1003">Cell membrane</keyword>
<dbReference type="PIRSF" id="PIRSF002869">
    <property type="entry name" value="MviN"/>
    <property type="match status" value="1"/>
</dbReference>
<dbReference type="AlphaFoldDB" id="A0A2Z2NH44"/>
<evidence type="ECO:0000256" key="4">
    <source>
        <dbReference type="ARBA" id="ARBA00022960"/>
    </source>
</evidence>
<dbReference type="NCBIfam" id="TIGR01695">
    <property type="entry name" value="murJ_mviN"/>
    <property type="match status" value="1"/>
</dbReference>
<evidence type="ECO:0000313" key="13">
    <source>
        <dbReference type="Proteomes" id="UP000250079"/>
    </source>
</evidence>
<feature type="transmembrane region" description="Helical" evidence="10">
    <location>
        <begin position="316"/>
        <end position="337"/>
    </location>
</feature>
<evidence type="ECO:0000256" key="3">
    <source>
        <dbReference type="ARBA" id="ARBA00022692"/>
    </source>
</evidence>
<keyword evidence="10 11" id="KW-0813">Transport</keyword>
<dbReference type="InterPro" id="IPR004268">
    <property type="entry name" value="MurJ"/>
</dbReference>
<dbReference type="KEGG" id="gai:IMCC3135_01650"/>
<dbReference type="GO" id="GO:0071555">
    <property type="term" value="P:cell wall organization"/>
    <property type="evidence" value="ECO:0007669"/>
    <property type="project" value="UniProtKB-UniRule"/>
</dbReference>
<feature type="transmembrane region" description="Helical" evidence="10">
    <location>
        <begin position="357"/>
        <end position="379"/>
    </location>
</feature>